<organism evidence="1 2">
    <name type="scientific">Catenuloplanes niger</name>
    <dbReference type="NCBI Taxonomy" id="587534"/>
    <lineage>
        <taxon>Bacteria</taxon>
        <taxon>Bacillati</taxon>
        <taxon>Actinomycetota</taxon>
        <taxon>Actinomycetes</taxon>
        <taxon>Micromonosporales</taxon>
        <taxon>Micromonosporaceae</taxon>
        <taxon>Catenuloplanes</taxon>
    </lineage>
</organism>
<gene>
    <name evidence="1" type="ORF">J2S44_008232</name>
</gene>
<dbReference type="InterPro" id="IPR014942">
    <property type="entry name" value="AbiEii"/>
</dbReference>
<keyword evidence="2" id="KW-1185">Reference proteome</keyword>
<sequence>MADHPDLREFLTAAAPVPERVRWEIIWAYDDAPGWRLVCPVPVDGAPDTSVQIDVVFGEALPMAPEPLALAPDTVVLAAPPALALGWKLRWLESDSYPQGKDLYDAVLLAEHTTVDPAMVRDLLRPEIMHEADRFGPDSVERWSVDWDNFRLEYPHITGDDSAWKQRLITALRRSYGMD</sequence>
<dbReference type="Proteomes" id="UP001183629">
    <property type="component" value="Unassembled WGS sequence"/>
</dbReference>
<protein>
    <submittedName>
        <fullName evidence="1">Uncharacterized protein</fullName>
    </submittedName>
</protein>
<reference evidence="1 2" key="1">
    <citation type="submission" date="2023-07" db="EMBL/GenBank/DDBJ databases">
        <title>Sequencing the genomes of 1000 actinobacteria strains.</title>
        <authorList>
            <person name="Klenk H.-P."/>
        </authorList>
    </citation>
    <scope>NUCLEOTIDE SEQUENCE [LARGE SCALE GENOMIC DNA]</scope>
    <source>
        <strain evidence="1 2">DSM 44711</strain>
    </source>
</reference>
<evidence type="ECO:0000313" key="1">
    <source>
        <dbReference type="EMBL" id="MDR7327982.1"/>
    </source>
</evidence>
<dbReference type="Pfam" id="PF08843">
    <property type="entry name" value="AbiEii"/>
    <property type="match status" value="1"/>
</dbReference>
<evidence type="ECO:0000313" key="2">
    <source>
        <dbReference type="Proteomes" id="UP001183629"/>
    </source>
</evidence>
<dbReference type="AlphaFoldDB" id="A0AAE3ZXZ1"/>
<comment type="caution">
    <text evidence="1">The sequence shown here is derived from an EMBL/GenBank/DDBJ whole genome shotgun (WGS) entry which is preliminary data.</text>
</comment>
<dbReference type="EMBL" id="JAVDYC010000001">
    <property type="protein sequence ID" value="MDR7327982.1"/>
    <property type="molecule type" value="Genomic_DNA"/>
</dbReference>
<name>A0AAE3ZXZ1_9ACTN</name>
<proteinExistence type="predicted"/>
<accession>A0AAE3ZXZ1</accession>